<reference evidence="6 7" key="1">
    <citation type="submission" date="2019-04" db="EMBL/GenBank/DDBJ databases">
        <title>Natronospirillum operosus gen. nov., sp. nov., a haloalkaliphilic satellite isolated from decaying biomass of laboratory culture of cyanobacterium Geitlerinema sp. and proposal of Natronospirillaceae fam. nov. and Saccharospirillaceae fam. nov.</title>
        <authorList>
            <person name="Kevbrin V."/>
            <person name="Boltyanskaya Y."/>
            <person name="Koziaeva V."/>
            <person name="Grouzdev D.S."/>
            <person name="Park M."/>
            <person name="Cho J."/>
        </authorList>
    </citation>
    <scope>NUCLEOTIDE SEQUENCE [LARGE SCALE GENOMIC DNA]</scope>
    <source>
        <strain evidence="6 7">G-116</strain>
    </source>
</reference>
<dbReference type="SMART" id="SM00564">
    <property type="entry name" value="PQQ"/>
    <property type="match status" value="6"/>
</dbReference>
<dbReference type="HAMAP" id="MF_00923">
    <property type="entry name" value="OM_assembly_BamB"/>
    <property type="match status" value="1"/>
</dbReference>
<keyword evidence="3 4" id="KW-0998">Cell outer membrane</keyword>
<evidence type="ECO:0000256" key="2">
    <source>
        <dbReference type="ARBA" id="ARBA00023136"/>
    </source>
</evidence>
<name>A0A4Z0W2A8_9GAMM</name>
<keyword evidence="4" id="KW-0564">Palmitate</keyword>
<keyword evidence="4" id="KW-0449">Lipoprotein</keyword>
<dbReference type="InterPro" id="IPR002372">
    <property type="entry name" value="PQQ_rpt_dom"/>
</dbReference>
<comment type="function">
    <text evidence="4">Part of the outer membrane protein assembly complex, which is involved in assembly and insertion of beta-barrel proteins into the outer membrane.</text>
</comment>
<organism evidence="6 7">
    <name type="scientific">Natronospirillum operosum</name>
    <dbReference type="NCBI Taxonomy" id="2759953"/>
    <lineage>
        <taxon>Bacteria</taxon>
        <taxon>Pseudomonadati</taxon>
        <taxon>Pseudomonadota</taxon>
        <taxon>Gammaproteobacteria</taxon>
        <taxon>Oceanospirillales</taxon>
        <taxon>Natronospirillaceae</taxon>
        <taxon>Natronospirillum</taxon>
    </lineage>
</organism>
<dbReference type="Gene3D" id="2.130.10.10">
    <property type="entry name" value="YVTN repeat-like/Quinoprotein amine dehydrogenase"/>
    <property type="match status" value="1"/>
</dbReference>
<keyword evidence="7" id="KW-1185">Reference proteome</keyword>
<accession>A0A4Z0W2A8</accession>
<dbReference type="InterPro" id="IPR017687">
    <property type="entry name" value="BamB"/>
</dbReference>
<dbReference type="PROSITE" id="PS51257">
    <property type="entry name" value="PROKAR_LIPOPROTEIN"/>
    <property type="match status" value="1"/>
</dbReference>
<dbReference type="InterPro" id="IPR018391">
    <property type="entry name" value="PQQ_b-propeller_rpt"/>
</dbReference>
<dbReference type="InterPro" id="IPR015943">
    <property type="entry name" value="WD40/YVTN_repeat-like_dom_sf"/>
</dbReference>
<feature type="domain" description="Pyrrolo-quinoline quinone repeat" evidence="5">
    <location>
        <begin position="83"/>
        <end position="313"/>
    </location>
</feature>
<dbReference type="PANTHER" id="PTHR34512">
    <property type="entry name" value="CELL SURFACE PROTEIN"/>
    <property type="match status" value="1"/>
</dbReference>
<dbReference type="OrthoDB" id="5173551at2"/>
<dbReference type="InterPro" id="IPR011047">
    <property type="entry name" value="Quinoprotein_ADH-like_sf"/>
</dbReference>
<dbReference type="Pfam" id="PF13360">
    <property type="entry name" value="PQQ_2"/>
    <property type="match status" value="1"/>
</dbReference>
<keyword evidence="2 4" id="KW-0472">Membrane</keyword>
<evidence type="ECO:0000256" key="1">
    <source>
        <dbReference type="ARBA" id="ARBA00022729"/>
    </source>
</evidence>
<gene>
    <name evidence="4" type="primary">bamB</name>
    <name evidence="6" type="ORF">E4656_18445</name>
</gene>
<dbReference type="EMBL" id="SRMF01000013">
    <property type="protein sequence ID" value="TGG90383.1"/>
    <property type="molecule type" value="Genomic_DNA"/>
</dbReference>
<dbReference type="GO" id="GO:0043165">
    <property type="term" value="P:Gram-negative-bacterium-type cell outer membrane assembly"/>
    <property type="evidence" value="ECO:0007669"/>
    <property type="project" value="UniProtKB-UniRule"/>
</dbReference>
<evidence type="ECO:0000259" key="5">
    <source>
        <dbReference type="Pfam" id="PF13360"/>
    </source>
</evidence>
<comment type="caution">
    <text evidence="6">The sequence shown here is derived from an EMBL/GenBank/DDBJ whole genome shotgun (WGS) entry which is preliminary data.</text>
</comment>
<comment type="subunit">
    <text evidence="4">Part of the Bam complex.</text>
</comment>
<evidence type="ECO:0000256" key="4">
    <source>
        <dbReference type="HAMAP-Rule" id="MF_00923"/>
    </source>
</evidence>
<dbReference type="GO" id="GO:0051205">
    <property type="term" value="P:protein insertion into membrane"/>
    <property type="evidence" value="ECO:0007669"/>
    <property type="project" value="UniProtKB-UniRule"/>
</dbReference>
<dbReference type="SUPFAM" id="SSF50998">
    <property type="entry name" value="Quinoprotein alcohol dehydrogenase-like"/>
    <property type="match status" value="1"/>
</dbReference>
<evidence type="ECO:0000256" key="3">
    <source>
        <dbReference type="ARBA" id="ARBA00023237"/>
    </source>
</evidence>
<keyword evidence="1 4" id="KW-0732">Signal</keyword>
<dbReference type="PANTHER" id="PTHR34512:SF30">
    <property type="entry name" value="OUTER MEMBRANE PROTEIN ASSEMBLY FACTOR BAMB"/>
    <property type="match status" value="1"/>
</dbReference>
<evidence type="ECO:0000313" key="7">
    <source>
        <dbReference type="Proteomes" id="UP000297475"/>
    </source>
</evidence>
<evidence type="ECO:0000313" key="6">
    <source>
        <dbReference type="EMBL" id="TGG90383.1"/>
    </source>
</evidence>
<dbReference type="GO" id="GO:0009279">
    <property type="term" value="C:cell outer membrane"/>
    <property type="evidence" value="ECO:0007669"/>
    <property type="project" value="UniProtKB-SubCell"/>
</dbReference>
<sequence length="392" mass="42932">MVYSERSLMSMRVSIVVLLTALLVLTGCGNLARTPPPEPPALTDDRVRLDWGFRFVRDWQPGQGPERLRPALGDDHLYVAYQDGQVAALDRDTGRVQWRQQYEPWQAGVTLADGRLYLVSKAGDLKTLSAEDGSLLQSSHLNLSTLAAPVVEGDRVALIGRDGSLRLWDLSNESWVWIYDSEQPGLTLHGQAQPLIVGDQVVAGFANGRLAGFSLRTGELRWAQRLSDPRGSTDLQRLVDVDTSPLLVNGRIFAGSFEGRLLGVAADTGEPSWTIDKSVTASLATDGRSLFVADRGGEIVAYDLQTQGERWRQQGYSGRPLTGLTVAGNRLVVTDRRGYIHVLDSANGDTIGRLDFSGSRHFTVPAVADGERFYAQSMEGMIISGRERPGRE</sequence>
<protein>
    <recommendedName>
        <fullName evidence="4">Outer membrane protein assembly factor BamB</fullName>
    </recommendedName>
</protein>
<comment type="similarity">
    <text evidence="4">Belongs to the BamB family.</text>
</comment>
<proteinExistence type="inferred from homology"/>
<dbReference type="AlphaFoldDB" id="A0A4Z0W2A8"/>
<dbReference type="Proteomes" id="UP000297475">
    <property type="component" value="Unassembled WGS sequence"/>
</dbReference>
<comment type="subcellular location">
    <subcellularLocation>
        <location evidence="4">Cell outer membrane</location>
        <topology evidence="4">Lipid-anchor</topology>
    </subcellularLocation>
</comment>